<feature type="domain" description="DNA2/NAM7 helicase helicase" evidence="11">
    <location>
        <begin position="658"/>
        <end position="745"/>
    </location>
</feature>
<dbReference type="Proteomes" id="UP001652700">
    <property type="component" value="Unplaced"/>
</dbReference>
<feature type="domain" description="DNA2/NAM7 helicase-like C-terminal" evidence="12">
    <location>
        <begin position="898"/>
        <end position="1090"/>
    </location>
</feature>
<dbReference type="InterPro" id="IPR041679">
    <property type="entry name" value="DNA2/NAM7-like_C"/>
</dbReference>
<keyword evidence="5" id="KW-0547">Nucleotide-binding</keyword>
<dbReference type="EnsemblMetazoa" id="XM_050658444.1">
    <property type="protein sequence ID" value="XP_050514401.1"/>
    <property type="gene ID" value="LOC126889803"/>
</dbReference>
<evidence type="ECO:0000259" key="13">
    <source>
        <dbReference type="Pfam" id="PF21634"/>
    </source>
</evidence>
<dbReference type="InterPro" id="IPR047187">
    <property type="entry name" value="SF1_C_Upf1"/>
</dbReference>
<keyword evidence="8" id="KW-0067">ATP-binding</keyword>
<evidence type="ECO:0000256" key="7">
    <source>
        <dbReference type="ARBA" id="ARBA00022806"/>
    </source>
</evidence>
<feature type="domain" description="Helicase MOV-10-like beta-barrel" evidence="13">
    <location>
        <begin position="485"/>
        <end position="558"/>
    </location>
</feature>
<sequence length="1118" mass="125423">MGNYISSLLPNNAENDLSLEEAYNILQTNEEGKQKDVENKPSCDTIQNKVSAKTGVVTEIRKDSFVIDDIYVCSNKNSNLEIGTKVKFNCFTYDNITKATNVEIFNEWAAEELDSLWYDRIIICQIEQRVGRQLHLTGSEIILDLDKVQLEFLPVVGDWLELDVKCKANEKAFDLAGEVLEINKISPVRLHLLSGKISMWNKTKETGTIDNKIFFNQLSLSLGYLPAIGDIVVAQVIESAQMGHSWRAIKVLPDSVTQKKEHVSSISPDISQYTEHYPGLEIQDVILYSDKLGETQKFNISITNNGENDLTLFSAKFLGEHSQCGITDNVENVTLHPGNMHNILCECSSKSIGEAKESIILNFGGFVLCKSINILVSIQDNNQRTKYTKQTRGIKPFIKPQGQVIRGHGKGVRFAIASLPHYTVPQKLLDVVTSNFSDNIDKQIQEIQSIKPSLTSNLTPTNYEDKFHTLLYLDEISMLISIRKYDQENACFIKNGEYLMLEIDNLSEQRPSLAIGDKIRATDPSNSKGVVFEGNIHKISASHVFLKFSPLFHDKYNGEDYSITAEPSRALFKKLHHAACLAIRNLGPELLFPNKIIEKDRQIDFIEKDESLSPNGKKPNRMTFILSKMKEYKENDSLNISDNENIREGVTLEWFNKNLNDTQKNAVMQVLWGTARPLPYIIFGPPGTGKTITLVETILQLTRLIPSSRLLVTAPSNSAANLIALRLIDSGVLLPGDLVRLISYNYALKETIPDKLLPYCATAGLAREDTVVSEVNNPNGIQFGSNMSTLGRSRITVATCSCAGTFFQLSIPRGHFTHIVVDEAAQAGEPHVMIPLSFVNKNSGQIILAGDPMQLGPVILSKVATECGLAESYLERIMSRFPYCRDPEGFPETSGFDPRFVTKLLYNYRALPDILTLYSTLFYHNELIPTIDDETSNEAKLLTSLQDFLPVKRDKLTRILFHGVIGENYQTADSPSWYNPQEVAQVFYYVNQFYRLGVKSGGIGIVTPYIKQAKELRTVFTEAEFEVPKIGTIEEFQGQEFDIVIISTVRSSKDFIKSDLTYHLGFVAHPKRLNVAISRAKSLLLIVGNPKLLCTDPCWRAVVKYCIENGVYKGCDFE</sequence>
<reference evidence="15" key="1">
    <citation type="submission" date="2025-05" db="UniProtKB">
        <authorList>
            <consortium name="EnsemblMetazoa"/>
        </authorList>
    </citation>
    <scope>IDENTIFICATION</scope>
</reference>
<comment type="subcellular location">
    <subcellularLocation>
        <location evidence="1">Cytoplasm</location>
    </subcellularLocation>
</comment>
<comment type="similarity">
    <text evidence="2">Belongs to the DNA2/NAM7 helicase family. SDE3 subfamily.</text>
</comment>
<dbReference type="CDD" id="cd18078">
    <property type="entry name" value="DEXXQc_Mov10L1"/>
    <property type="match status" value="1"/>
</dbReference>
<dbReference type="SUPFAM" id="SSF52540">
    <property type="entry name" value="P-loop containing nucleoside triphosphate hydrolases"/>
    <property type="match status" value="1"/>
</dbReference>
<evidence type="ECO:0000259" key="11">
    <source>
        <dbReference type="Pfam" id="PF13086"/>
    </source>
</evidence>
<dbReference type="RefSeq" id="XP_050514401.1">
    <property type="nucleotide sequence ID" value="XM_050658444.1"/>
</dbReference>
<evidence type="ECO:0000256" key="5">
    <source>
        <dbReference type="ARBA" id="ARBA00022741"/>
    </source>
</evidence>
<dbReference type="Pfam" id="PF13087">
    <property type="entry name" value="AAA_12"/>
    <property type="match status" value="1"/>
</dbReference>
<accession>A0ABM5KW39</accession>
<dbReference type="InterPro" id="IPR027417">
    <property type="entry name" value="P-loop_NTPase"/>
</dbReference>
<evidence type="ECO:0000259" key="12">
    <source>
        <dbReference type="Pfam" id="PF13087"/>
    </source>
</evidence>
<dbReference type="InterPro" id="IPR049080">
    <property type="entry name" value="MOV-10-like_beta-barrel"/>
</dbReference>
<keyword evidence="4" id="KW-0963">Cytoplasm</keyword>
<dbReference type="Pfam" id="PF13086">
    <property type="entry name" value="AAA_11"/>
    <property type="match status" value="2"/>
</dbReference>
<name>A0ABM5KW39_DIAVI</name>
<feature type="domain" description="Helicase MOV-10 helical" evidence="14">
    <location>
        <begin position="419"/>
        <end position="484"/>
    </location>
</feature>
<evidence type="ECO:0000256" key="10">
    <source>
        <dbReference type="ARBA" id="ARBA00047984"/>
    </source>
</evidence>
<dbReference type="PANTHER" id="PTHR45418:SF1">
    <property type="entry name" value="CANCER_TESTIS ANTIGEN 55"/>
    <property type="match status" value="1"/>
</dbReference>
<evidence type="ECO:0000256" key="6">
    <source>
        <dbReference type="ARBA" id="ARBA00022801"/>
    </source>
</evidence>
<feature type="domain" description="DNA2/NAM7 helicase helicase" evidence="11">
    <location>
        <begin position="788"/>
        <end position="862"/>
    </location>
</feature>
<dbReference type="GeneID" id="126889803"/>
<evidence type="ECO:0000256" key="1">
    <source>
        <dbReference type="ARBA" id="ARBA00004496"/>
    </source>
</evidence>
<protein>
    <recommendedName>
        <fullName evidence="3">RNA helicase</fullName>
        <ecNumber evidence="3">3.6.4.13</ecNumber>
    </recommendedName>
</protein>
<evidence type="ECO:0000313" key="15">
    <source>
        <dbReference type="EnsemblMetazoa" id="XP_050514401.1"/>
    </source>
</evidence>
<dbReference type="CDD" id="cd18808">
    <property type="entry name" value="SF1_C_Upf1"/>
    <property type="match status" value="1"/>
</dbReference>
<dbReference type="Pfam" id="PF21635">
    <property type="entry name" value="Mov-10_helical"/>
    <property type="match status" value="1"/>
</dbReference>
<proteinExistence type="inferred from homology"/>
<dbReference type="Gene3D" id="3.40.50.300">
    <property type="entry name" value="P-loop containing nucleotide triphosphate hydrolases"/>
    <property type="match status" value="2"/>
</dbReference>
<evidence type="ECO:0000256" key="8">
    <source>
        <dbReference type="ARBA" id="ARBA00022840"/>
    </source>
</evidence>
<dbReference type="Pfam" id="PF21634">
    <property type="entry name" value="MOV-10_beta-barrel"/>
    <property type="match status" value="1"/>
</dbReference>
<dbReference type="PANTHER" id="PTHR45418">
    <property type="entry name" value="CANCER/TESTIS ANTIGEN 55"/>
    <property type="match status" value="1"/>
</dbReference>
<evidence type="ECO:0000256" key="2">
    <source>
        <dbReference type="ARBA" id="ARBA00005601"/>
    </source>
</evidence>
<evidence type="ECO:0000256" key="4">
    <source>
        <dbReference type="ARBA" id="ARBA00022490"/>
    </source>
</evidence>
<dbReference type="InterPro" id="IPR041677">
    <property type="entry name" value="DNA2/NAM7_AAA_11"/>
</dbReference>
<dbReference type="EC" id="3.6.4.13" evidence="3"/>
<organism evidence="15 16">
    <name type="scientific">Diabrotica virgifera virgifera</name>
    <name type="common">western corn rootworm</name>
    <dbReference type="NCBI Taxonomy" id="50390"/>
    <lineage>
        <taxon>Eukaryota</taxon>
        <taxon>Metazoa</taxon>
        <taxon>Ecdysozoa</taxon>
        <taxon>Arthropoda</taxon>
        <taxon>Hexapoda</taxon>
        <taxon>Insecta</taxon>
        <taxon>Pterygota</taxon>
        <taxon>Neoptera</taxon>
        <taxon>Endopterygota</taxon>
        <taxon>Coleoptera</taxon>
        <taxon>Polyphaga</taxon>
        <taxon>Cucujiformia</taxon>
        <taxon>Chrysomeloidea</taxon>
        <taxon>Chrysomelidae</taxon>
        <taxon>Galerucinae</taxon>
        <taxon>Diabroticina</taxon>
        <taxon>Diabroticites</taxon>
        <taxon>Diabrotica</taxon>
    </lineage>
</organism>
<evidence type="ECO:0000313" key="16">
    <source>
        <dbReference type="Proteomes" id="UP001652700"/>
    </source>
</evidence>
<dbReference type="InterPro" id="IPR049079">
    <property type="entry name" value="Mov-10_helical"/>
</dbReference>
<keyword evidence="7" id="KW-0347">Helicase</keyword>
<keyword evidence="9" id="KW-0943">RNA-mediated gene silencing</keyword>
<keyword evidence="16" id="KW-1185">Reference proteome</keyword>
<comment type="catalytic activity">
    <reaction evidence="10">
        <text>ATP + H2O = ADP + phosphate + H(+)</text>
        <dbReference type="Rhea" id="RHEA:13065"/>
        <dbReference type="ChEBI" id="CHEBI:15377"/>
        <dbReference type="ChEBI" id="CHEBI:15378"/>
        <dbReference type="ChEBI" id="CHEBI:30616"/>
        <dbReference type="ChEBI" id="CHEBI:43474"/>
        <dbReference type="ChEBI" id="CHEBI:456216"/>
        <dbReference type="EC" id="3.6.4.13"/>
    </reaction>
</comment>
<keyword evidence="6" id="KW-0378">Hydrolase</keyword>
<evidence type="ECO:0000259" key="14">
    <source>
        <dbReference type="Pfam" id="PF21635"/>
    </source>
</evidence>
<evidence type="ECO:0000256" key="3">
    <source>
        <dbReference type="ARBA" id="ARBA00012552"/>
    </source>
</evidence>
<evidence type="ECO:0000256" key="9">
    <source>
        <dbReference type="ARBA" id="ARBA00023158"/>
    </source>
</evidence>